<organism evidence="1 2">
    <name type="scientific">Acaulospora morrowiae</name>
    <dbReference type="NCBI Taxonomy" id="94023"/>
    <lineage>
        <taxon>Eukaryota</taxon>
        <taxon>Fungi</taxon>
        <taxon>Fungi incertae sedis</taxon>
        <taxon>Mucoromycota</taxon>
        <taxon>Glomeromycotina</taxon>
        <taxon>Glomeromycetes</taxon>
        <taxon>Diversisporales</taxon>
        <taxon>Acaulosporaceae</taxon>
        <taxon>Acaulospora</taxon>
    </lineage>
</organism>
<feature type="non-terminal residue" evidence="1">
    <location>
        <position position="72"/>
    </location>
</feature>
<keyword evidence="2" id="KW-1185">Reference proteome</keyword>
<feature type="non-terminal residue" evidence="1">
    <location>
        <position position="1"/>
    </location>
</feature>
<accession>A0A9N9N9K9</accession>
<evidence type="ECO:0000313" key="1">
    <source>
        <dbReference type="EMBL" id="CAG8713262.1"/>
    </source>
</evidence>
<evidence type="ECO:0000313" key="2">
    <source>
        <dbReference type="Proteomes" id="UP000789342"/>
    </source>
</evidence>
<dbReference type="EMBL" id="CAJVPV010020014">
    <property type="protein sequence ID" value="CAG8713262.1"/>
    <property type="molecule type" value="Genomic_DNA"/>
</dbReference>
<gene>
    <name evidence="1" type="ORF">AMORRO_LOCUS12831</name>
</gene>
<protein>
    <submittedName>
        <fullName evidence="1">1482_t:CDS:1</fullName>
    </submittedName>
</protein>
<comment type="caution">
    <text evidence="1">The sequence shown here is derived from an EMBL/GenBank/DDBJ whole genome shotgun (WGS) entry which is preliminary data.</text>
</comment>
<reference evidence="1" key="1">
    <citation type="submission" date="2021-06" db="EMBL/GenBank/DDBJ databases">
        <authorList>
            <person name="Kallberg Y."/>
            <person name="Tangrot J."/>
            <person name="Rosling A."/>
        </authorList>
    </citation>
    <scope>NUCLEOTIDE SEQUENCE</scope>
    <source>
        <strain evidence="1">CL551</strain>
    </source>
</reference>
<dbReference type="Proteomes" id="UP000789342">
    <property type="component" value="Unassembled WGS sequence"/>
</dbReference>
<name>A0A9N9N9K9_9GLOM</name>
<sequence>KYSSAVYITIIKEIPISKEIKQPVPPLKEIAKKLMTTEIISKDQRDQAVQVLNKYRKAFVKELDQLEQTNKM</sequence>
<proteinExistence type="predicted"/>
<dbReference type="AlphaFoldDB" id="A0A9N9N9K9"/>